<keyword evidence="3" id="KW-0964">Secreted</keyword>
<dbReference type="Gene3D" id="2.40.70.10">
    <property type="entry name" value="Acid Proteases"/>
    <property type="match status" value="2"/>
</dbReference>
<keyword evidence="4 5" id="KW-0732">Signal</keyword>
<dbReference type="Pfam" id="PF14543">
    <property type="entry name" value="TAXi_N"/>
    <property type="match status" value="1"/>
</dbReference>
<protein>
    <recommendedName>
        <fullName evidence="6">Peptidase A1 domain-containing protein</fullName>
    </recommendedName>
</protein>
<evidence type="ECO:0000256" key="5">
    <source>
        <dbReference type="SAM" id="SignalP"/>
    </source>
</evidence>
<evidence type="ECO:0000313" key="8">
    <source>
        <dbReference type="Proteomes" id="UP001177003"/>
    </source>
</evidence>
<comment type="subcellular location">
    <subcellularLocation>
        <location evidence="1">Secreted</location>
        <location evidence="1">Extracellular space</location>
    </subcellularLocation>
</comment>
<evidence type="ECO:0000256" key="1">
    <source>
        <dbReference type="ARBA" id="ARBA00004239"/>
    </source>
</evidence>
<organism evidence="7 8">
    <name type="scientific">Lactuca saligna</name>
    <name type="common">Willowleaf lettuce</name>
    <dbReference type="NCBI Taxonomy" id="75948"/>
    <lineage>
        <taxon>Eukaryota</taxon>
        <taxon>Viridiplantae</taxon>
        <taxon>Streptophyta</taxon>
        <taxon>Embryophyta</taxon>
        <taxon>Tracheophyta</taxon>
        <taxon>Spermatophyta</taxon>
        <taxon>Magnoliopsida</taxon>
        <taxon>eudicotyledons</taxon>
        <taxon>Gunneridae</taxon>
        <taxon>Pentapetalae</taxon>
        <taxon>asterids</taxon>
        <taxon>campanulids</taxon>
        <taxon>Asterales</taxon>
        <taxon>Asteraceae</taxon>
        <taxon>Cichorioideae</taxon>
        <taxon>Cichorieae</taxon>
        <taxon>Lactucinae</taxon>
        <taxon>Lactuca</taxon>
    </lineage>
</organism>
<evidence type="ECO:0000256" key="4">
    <source>
        <dbReference type="ARBA" id="ARBA00022729"/>
    </source>
</evidence>
<evidence type="ECO:0000256" key="2">
    <source>
        <dbReference type="ARBA" id="ARBA00007447"/>
    </source>
</evidence>
<sequence>MAFSQTLTTLFIFSLLSFSYAASGPPKLPKPKVMHFSIRKNETTLQYYVSYDSGYPDSPTIIDALIDLGAPSVWFDCTSYISSSYKRASCGSNRCKKAKGLSCIGCNSTPKPGCSNNTCGVFVYNPARDYSSVQELGEDTMRVYAIEGAYVWFDYEVPKFQFACADSVTAERLPGDHTKGLVGFARTEISLPSQISSAFKLAKKFALCLPSSNALGLGDIFIGGGPYYMLPSIEDQSLSLVSTPLVVNPTGTPRFQSDGQLSNQYFINLKSIEISGKHVAFSPALLSFDKNGVGGTKISTTVPYTILHSSIYKSLVKDFIKEASLNKIKRVQSVAPFGACFDSKTVANTITGPAVPNIDLVLEGSTVRMRLYGANSMVEAKKNVICLAFIDGGVQPTTSIVLGGHQLENYILEFDLTASKLGLSSSLLLQNTSCSQSRFDIQAMCAVSTFPCQPPPPQETEGLSPLFLIVEGEAAAYAGDQFGVDSLVLLPPP</sequence>
<dbReference type="InterPro" id="IPR033121">
    <property type="entry name" value="PEPTIDASE_A1"/>
</dbReference>
<feature type="domain" description="Peptidase A1" evidence="6">
    <location>
        <begin position="47"/>
        <end position="424"/>
    </location>
</feature>
<name>A0AA35ZSS2_LACSI</name>
<dbReference type="PROSITE" id="PS51767">
    <property type="entry name" value="PEPTIDASE_A1"/>
    <property type="match status" value="1"/>
</dbReference>
<comment type="similarity">
    <text evidence="2">Belongs to the peptidase A1 family.</text>
</comment>
<dbReference type="InterPro" id="IPR001461">
    <property type="entry name" value="Aspartic_peptidase_A1"/>
</dbReference>
<dbReference type="AlphaFoldDB" id="A0AA35ZSS2"/>
<proteinExistence type="inferred from homology"/>
<gene>
    <name evidence="7" type="ORF">LSALG_LOCUS36849</name>
</gene>
<dbReference type="InterPro" id="IPR021109">
    <property type="entry name" value="Peptidase_aspartic_dom_sf"/>
</dbReference>
<dbReference type="PANTHER" id="PTHR47965">
    <property type="entry name" value="ASPARTYL PROTEASE-RELATED"/>
    <property type="match status" value="1"/>
</dbReference>
<dbReference type="Proteomes" id="UP001177003">
    <property type="component" value="Chromosome 8"/>
</dbReference>
<feature type="chain" id="PRO_5041432094" description="Peptidase A1 domain-containing protein" evidence="5">
    <location>
        <begin position="22"/>
        <end position="493"/>
    </location>
</feature>
<keyword evidence="8" id="KW-1185">Reference proteome</keyword>
<feature type="signal peptide" evidence="5">
    <location>
        <begin position="1"/>
        <end position="21"/>
    </location>
</feature>
<dbReference type="SUPFAM" id="SSF50630">
    <property type="entry name" value="Acid proteases"/>
    <property type="match status" value="1"/>
</dbReference>
<dbReference type="GO" id="GO:0006508">
    <property type="term" value="P:proteolysis"/>
    <property type="evidence" value="ECO:0007669"/>
    <property type="project" value="InterPro"/>
</dbReference>
<dbReference type="PANTHER" id="PTHR47965:SF68">
    <property type="entry name" value="BASIC 7S GLOBULIN-LIKE"/>
    <property type="match status" value="1"/>
</dbReference>
<reference evidence="7" key="1">
    <citation type="submission" date="2023-04" db="EMBL/GenBank/DDBJ databases">
        <authorList>
            <person name="Vijverberg K."/>
            <person name="Xiong W."/>
            <person name="Schranz E."/>
        </authorList>
    </citation>
    <scope>NUCLEOTIDE SEQUENCE</scope>
</reference>
<dbReference type="EMBL" id="OX465084">
    <property type="protein sequence ID" value="CAI9298071.1"/>
    <property type="molecule type" value="Genomic_DNA"/>
</dbReference>
<dbReference type="InterPro" id="IPR032861">
    <property type="entry name" value="TAXi_N"/>
</dbReference>
<dbReference type="InterPro" id="IPR032799">
    <property type="entry name" value="TAXi_C"/>
</dbReference>
<evidence type="ECO:0000313" key="7">
    <source>
        <dbReference type="EMBL" id="CAI9298071.1"/>
    </source>
</evidence>
<dbReference type="GO" id="GO:0004190">
    <property type="term" value="F:aspartic-type endopeptidase activity"/>
    <property type="evidence" value="ECO:0007669"/>
    <property type="project" value="InterPro"/>
</dbReference>
<evidence type="ECO:0000259" key="6">
    <source>
        <dbReference type="PROSITE" id="PS51767"/>
    </source>
</evidence>
<dbReference type="Pfam" id="PF14541">
    <property type="entry name" value="TAXi_C"/>
    <property type="match status" value="1"/>
</dbReference>
<dbReference type="FunFam" id="2.40.70.10:FF:000041">
    <property type="entry name" value="Basic 7S globulin"/>
    <property type="match status" value="1"/>
</dbReference>
<accession>A0AA35ZSS2</accession>
<dbReference type="GO" id="GO:0005576">
    <property type="term" value="C:extracellular region"/>
    <property type="evidence" value="ECO:0007669"/>
    <property type="project" value="UniProtKB-SubCell"/>
</dbReference>
<evidence type="ECO:0000256" key="3">
    <source>
        <dbReference type="ARBA" id="ARBA00022525"/>
    </source>
</evidence>